<evidence type="ECO:0000313" key="3">
    <source>
        <dbReference type="Proteomes" id="UP000271469"/>
    </source>
</evidence>
<dbReference type="RefSeq" id="WP_124709329.1">
    <property type="nucleotide sequence ID" value="NZ_CP033972.1"/>
</dbReference>
<evidence type="ECO:0000313" key="2">
    <source>
        <dbReference type="EMBL" id="AZG46881.1"/>
    </source>
</evidence>
<name>A0A3G8JP72_9ACTN</name>
<organism evidence="2 3">
    <name type="scientific">Gordonia insulae</name>
    <dbReference type="NCBI Taxonomy" id="2420509"/>
    <lineage>
        <taxon>Bacteria</taxon>
        <taxon>Bacillati</taxon>
        <taxon>Actinomycetota</taxon>
        <taxon>Actinomycetes</taxon>
        <taxon>Mycobacteriales</taxon>
        <taxon>Gordoniaceae</taxon>
        <taxon>Gordonia</taxon>
    </lineage>
</organism>
<dbReference type="EMBL" id="CP033972">
    <property type="protein sequence ID" value="AZG46881.1"/>
    <property type="molecule type" value="Genomic_DNA"/>
</dbReference>
<accession>A0A3G8JP72</accession>
<feature type="region of interest" description="Disordered" evidence="1">
    <location>
        <begin position="1"/>
        <end position="24"/>
    </location>
</feature>
<dbReference type="Proteomes" id="UP000271469">
    <property type="component" value="Chromosome"/>
</dbReference>
<evidence type="ECO:0008006" key="4">
    <source>
        <dbReference type="Google" id="ProtNLM"/>
    </source>
</evidence>
<sequence>MKPTAGDVDEFLAKTSPEQRRRDAETMTAILREITGREPVLWGSIVGFGACHYRYPTGTEGDSPILAFAARKKATTVYLLDGIDAHTGDLATLGPHQTGRGCLYLGDVDATDRAVLRSLLAESYRRVVDNAVPGAEITVTD</sequence>
<keyword evidence="3" id="KW-1185">Reference proteome</keyword>
<reference evidence="2 3" key="1">
    <citation type="submission" date="2018-11" db="EMBL/GenBank/DDBJ databases">
        <title>Gordonia insulae sp. nov., isolated from an island soil.</title>
        <authorList>
            <person name="Kim Y.S."/>
            <person name="Kim S.B."/>
        </authorList>
    </citation>
    <scope>NUCLEOTIDE SEQUENCE [LARGE SCALE GENOMIC DNA]</scope>
    <source>
        <strain evidence="2 3">MMS17-SY073</strain>
    </source>
</reference>
<evidence type="ECO:0000256" key="1">
    <source>
        <dbReference type="SAM" id="MobiDB-lite"/>
    </source>
</evidence>
<gene>
    <name evidence="2" type="ORF">D7316_03486</name>
</gene>
<dbReference type="OrthoDB" id="5951444at2"/>
<protein>
    <recommendedName>
        <fullName evidence="4">YdhG-like domain-containing protein</fullName>
    </recommendedName>
</protein>
<proteinExistence type="predicted"/>
<dbReference type="AlphaFoldDB" id="A0A3G8JP72"/>
<dbReference type="KEGG" id="gom:D7316_03486"/>